<reference evidence="2" key="1">
    <citation type="submission" date="2014-09" db="EMBL/GenBank/DDBJ databases">
        <authorList>
            <person name="Magalhaes I.L.F."/>
            <person name="Oliveira U."/>
            <person name="Santos F.R."/>
            <person name="Vidigal T.H.D.A."/>
            <person name="Brescovit A.D."/>
            <person name="Santos A.J."/>
        </authorList>
    </citation>
    <scope>NUCLEOTIDE SEQUENCE</scope>
    <source>
        <tissue evidence="2">Shoot tissue taken approximately 20 cm above the soil surface</tissue>
    </source>
</reference>
<dbReference type="EMBL" id="GBRH01231180">
    <property type="protein sequence ID" value="JAD66715.1"/>
    <property type="molecule type" value="Transcribed_RNA"/>
</dbReference>
<feature type="region of interest" description="Disordered" evidence="1">
    <location>
        <begin position="52"/>
        <end position="71"/>
    </location>
</feature>
<sequence>MLNLVVTIGEQGQLNHAKLIDVQFFFFFFGAWNHQTNTLGNQTADQDDQISKWAKGTHMPSQRKKKGTRMP</sequence>
<reference evidence="2" key="2">
    <citation type="journal article" date="2015" name="Data Brief">
        <title>Shoot transcriptome of the giant reed, Arundo donax.</title>
        <authorList>
            <person name="Barrero R.A."/>
            <person name="Guerrero F.D."/>
            <person name="Moolhuijzen P."/>
            <person name="Goolsby J.A."/>
            <person name="Tidwell J."/>
            <person name="Bellgard S.E."/>
            <person name="Bellgard M.I."/>
        </authorList>
    </citation>
    <scope>NUCLEOTIDE SEQUENCE</scope>
    <source>
        <tissue evidence="2">Shoot tissue taken approximately 20 cm above the soil surface</tissue>
    </source>
</reference>
<name>A0A0A9BZZ6_ARUDO</name>
<accession>A0A0A9BZZ6</accession>
<evidence type="ECO:0000256" key="1">
    <source>
        <dbReference type="SAM" id="MobiDB-lite"/>
    </source>
</evidence>
<evidence type="ECO:0000313" key="2">
    <source>
        <dbReference type="EMBL" id="JAD66715.1"/>
    </source>
</evidence>
<feature type="compositionally biased region" description="Basic residues" evidence="1">
    <location>
        <begin position="61"/>
        <end position="71"/>
    </location>
</feature>
<organism evidence="2">
    <name type="scientific">Arundo donax</name>
    <name type="common">Giant reed</name>
    <name type="synonym">Donax arundinaceus</name>
    <dbReference type="NCBI Taxonomy" id="35708"/>
    <lineage>
        <taxon>Eukaryota</taxon>
        <taxon>Viridiplantae</taxon>
        <taxon>Streptophyta</taxon>
        <taxon>Embryophyta</taxon>
        <taxon>Tracheophyta</taxon>
        <taxon>Spermatophyta</taxon>
        <taxon>Magnoliopsida</taxon>
        <taxon>Liliopsida</taxon>
        <taxon>Poales</taxon>
        <taxon>Poaceae</taxon>
        <taxon>PACMAD clade</taxon>
        <taxon>Arundinoideae</taxon>
        <taxon>Arundineae</taxon>
        <taxon>Arundo</taxon>
    </lineage>
</organism>
<dbReference type="AlphaFoldDB" id="A0A0A9BZZ6"/>
<proteinExistence type="predicted"/>
<protein>
    <submittedName>
        <fullName evidence="2">Uncharacterized protein</fullName>
    </submittedName>
</protein>